<protein>
    <recommendedName>
        <fullName evidence="6">OmpH family outer membrane protein</fullName>
    </recommendedName>
</protein>
<dbReference type="GO" id="GO:0005829">
    <property type="term" value="C:cytosol"/>
    <property type="evidence" value="ECO:0007669"/>
    <property type="project" value="TreeGrafter"/>
</dbReference>
<reference evidence="4 5" key="1">
    <citation type="submission" date="2019-03" db="EMBL/GenBank/DDBJ databases">
        <title>Single cell metagenomics reveals metabolic interactions within the superorganism composed of flagellate Streblomastix strix and complex community of Bacteroidetes bacteria on its surface.</title>
        <authorList>
            <person name="Treitli S.C."/>
            <person name="Kolisko M."/>
            <person name="Husnik F."/>
            <person name="Keeling P."/>
            <person name="Hampl V."/>
        </authorList>
    </citation>
    <scope>NUCLEOTIDE SEQUENCE [LARGE SCALE GENOMIC DNA]</scope>
    <source>
        <strain evidence="4">St1</strain>
    </source>
</reference>
<dbReference type="PANTHER" id="PTHR35089:SF1">
    <property type="entry name" value="CHAPERONE PROTEIN SKP"/>
    <property type="match status" value="1"/>
</dbReference>
<accession>A0A5M8NZ17</accession>
<gene>
    <name evidence="4" type="ORF">EZS26_002486</name>
</gene>
<dbReference type="PANTHER" id="PTHR35089">
    <property type="entry name" value="CHAPERONE PROTEIN SKP"/>
    <property type="match status" value="1"/>
</dbReference>
<evidence type="ECO:0008006" key="6">
    <source>
        <dbReference type="Google" id="ProtNLM"/>
    </source>
</evidence>
<evidence type="ECO:0000313" key="5">
    <source>
        <dbReference type="Proteomes" id="UP000324575"/>
    </source>
</evidence>
<dbReference type="SMART" id="SM00935">
    <property type="entry name" value="OmpH"/>
    <property type="match status" value="1"/>
</dbReference>
<dbReference type="EMBL" id="SNRX01000020">
    <property type="protein sequence ID" value="KAA6301397.1"/>
    <property type="molecule type" value="Genomic_DNA"/>
</dbReference>
<feature type="coiled-coil region" evidence="3">
    <location>
        <begin position="115"/>
        <end position="142"/>
    </location>
</feature>
<dbReference type="AlphaFoldDB" id="A0A5M8NZ17"/>
<dbReference type="InterPro" id="IPR005632">
    <property type="entry name" value="Chaperone_Skp"/>
</dbReference>
<evidence type="ECO:0000256" key="1">
    <source>
        <dbReference type="ARBA" id="ARBA00009091"/>
    </source>
</evidence>
<dbReference type="SUPFAM" id="SSF111384">
    <property type="entry name" value="OmpH-like"/>
    <property type="match status" value="1"/>
</dbReference>
<dbReference type="GO" id="GO:0051082">
    <property type="term" value="F:unfolded protein binding"/>
    <property type="evidence" value="ECO:0007669"/>
    <property type="project" value="InterPro"/>
</dbReference>
<comment type="similarity">
    <text evidence="1">Belongs to the Skp family.</text>
</comment>
<proteinExistence type="inferred from homology"/>
<comment type="caution">
    <text evidence="4">The sequence shown here is derived from an EMBL/GenBank/DDBJ whole genome shotgun (WGS) entry which is preliminary data.</text>
</comment>
<dbReference type="Gene3D" id="3.30.910.20">
    <property type="entry name" value="Skp domain"/>
    <property type="match status" value="1"/>
</dbReference>
<dbReference type="Pfam" id="PF03938">
    <property type="entry name" value="OmpH"/>
    <property type="match status" value="1"/>
</dbReference>
<sequence>MKQTKRSIAGLLIVATTISIFMQCKEKETAKTITESPAEYSVNPSILPVAYVDADSLLAHFEFYNALINSYEEKMSKRNSSLTAGYQKLQSEAATFQQKVQNNAFLTQDRYNQEQTRLQRMEEDLRSRATQIEQELAVEQRTIQQQLSDSLSIGIKEFNTPQIYQMIFTKTGNSTILYADNQYNITHNVLEFLNKRFKPNKK</sequence>
<evidence type="ECO:0000313" key="4">
    <source>
        <dbReference type="EMBL" id="KAA6301397.1"/>
    </source>
</evidence>
<evidence type="ECO:0000256" key="3">
    <source>
        <dbReference type="SAM" id="Coils"/>
    </source>
</evidence>
<name>A0A5M8NZ17_9BACT</name>
<dbReference type="Proteomes" id="UP000324575">
    <property type="component" value="Unassembled WGS sequence"/>
</dbReference>
<keyword evidence="2" id="KW-0732">Signal</keyword>
<dbReference type="InterPro" id="IPR024930">
    <property type="entry name" value="Skp_dom_sf"/>
</dbReference>
<evidence type="ECO:0000256" key="2">
    <source>
        <dbReference type="ARBA" id="ARBA00022729"/>
    </source>
</evidence>
<organism evidence="4 5">
    <name type="scientific">Candidatus Ordinivivax streblomastigis</name>
    <dbReference type="NCBI Taxonomy" id="2540710"/>
    <lineage>
        <taxon>Bacteria</taxon>
        <taxon>Pseudomonadati</taxon>
        <taxon>Bacteroidota</taxon>
        <taxon>Bacteroidia</taxon>
        <taxon>Bacteroidales</taxon>
        <taxon>Candidatus Ordinivivax</taxon>
    </lineage>
</organism>
<keyword evidence="3" id="KW-0175">Coiled coil</keyword>
<dbReference type="GO" id="GO:0050821">
    <property type="term" value="P:protein stabilization"/>
    <property type="evidence" value="ECO:0007669"/>
    <property type="project" value="TreeGrafter"/>
</dbReference>